<evidence type="ECO:0000256" key="1">
    <source>
        <dbReference type="ARBA" id="ARBA00009437"/>
    </source>
</evidence>
<dbReference type="PANTHER" id="PTHR30346">
    <property type="entry name" value="TRANSCRIPTIONAL DUAL REGULATOR HCAR-RELATED"/>
    <property type="match status" value="1"/>
</dbReference>
<evidence type="ECO:0000256" key="2">
    <source>
        <dbReference type="ARBA" id="ARBA00023015"/>
    </source>
</evidence>
<evidence type="ECO:0000259" key="5">
    <source>
        <dbReference type="PROSITE" id="PS50931"/>
    </source>
</evidence>
<evidence type="ECO:0000313" key="6">
    <source>
        <dbReference type="EMBL" id="MFD2463293.1"/>
    </source>
</evidence>
<dbReference type="PANTHER" id="PTHR30346:SF29">
    <property type="entry name" value="LYSR SUBSTRATE-BINDING"/>
    <property type="match status" value="1"/>
</dbReference>
<name>A0ABW5GQW9_9PSEU</name>
<reference evidence="7" key="1">
    <citation type="journal article" date="2019" name="Int. J. Syst. Evol. Microbiol.">
        <title>The Global Catalogue of Microorganisms (GCM) 10K type strain sequencing project: providing services to taxonomists for standard genome sequencing and annotation.</title>
        <authorList>
            <consortium name="The Broad Institute Genomics Platform"/>
            <consortium name="The Broad Institute Genome Sequencing Center for Infectious Disease"/>
            <person name="Wu L."/>
            <person name="Ma J."/>
        </authorList>
    </citation>
    <scope>NUCLEOTIDE SEQUENCE [LARGE SCALE GENOMIC DNA]</scope>
    <source>
        <strain evidence="7">CGMCC 4.7643</strain>
    </source>
</reference>
<dbReference type="RefSeq" id="WP_345391871.1">
    <property type="nucleotide sequence ID" value="NZ_BAABHG010000005.1"/>
</dbReference>
<dbReference type="Gene3D" id="1.10.10.10">
    <property type="entry name" value="Winged helix-like DNA-binding domain superfamily/Winged helix DNA-binding domain"/>
    <property type="match status" value="1"/>
</dbReference>
<evidence type="ECO:0000256" key="3">
    <source>
        <dbReference type="ARBA" id="ARBA00023125"/>
    </source>
</evidence>
<dbReference type="Pfam" id="PF00126">
    <property type="entry name" value="HTH_1"/>
    <property type="match status" value="1"/>
</dbReference>
<dbReference type="InterPro" id="IPR005119">
    <property type="entry name" value="LysR_subst-bd"/>
</dbReference>
<dbReference type="SUPFAM" id="SSF53850">
    <property type="entry name" value="Periplasmic binding protein-like II"/>
    <property type="match status" value="1"/>
</dbReference>
<feature type="domain" description="HTH lysR-type" evidence="5">
    <location>
        <begin position="1"/>
        <end position="58"/>
    </location>
</feature>
<dbReference type="SUPFAM" id="SSF46785">
    <property type="entry name" value="Winged helix' DNA-binding domain"/>
    <property type="match status" value="1"/>
</dbReference>
<protein>
    <submittedName>
        <fullName evidence="6">LysR family transcriptional regulator</fullName>
    </submittedName>
</protein>
<gene>
    <name evidence="6" type="ORF">ACFSYJ_32100</name>
</gene>
<dbReference type="InterPro" id="IPR036390">
    <property type="entry name" value="WH_DNA-bd_sf"/>
</dbReference>
<dbReference type="PROSITE" id="PS50931">
    <property type="entry name" value="HTH_LYSR"/>
    <property type="match status" value="1"/>
</dbReference>
<dbReference type="Pfam" id="PF03466">
    <property type="entry name" value="LysR_substrate"/>
    <property type="match status" value="1"/>
</dbReference>
<keyword evidence="2" id="KW-0805">Transcription regulation</keyword>
<keyword evidence="7" id="KW-1185">Reference proteome</keyword>
<dbReference type="InterPro" id="IPR000847">
    <property type="entry name" value="LysR_HTH_N"/>
</dbReference>
<keyword evidence="4" id="KW-0804">Transcription</keyword>
<dbReference type="InterPro" id="IPR036388">
    <property type="entry name" value="WH-like_DNA-bd_sf"/>
</dbReference>
<accession>A0ABW5GQW9</accession>
<dbReference type="PRINTS" id="PR00039">
    <property type="entry name" value="HTHLYSR"/>
</dbReference>
<sequence length="316" mass="34660">MQFHQLAYFVAVAETRHFTRAAERMRVAQPSLSQQVRALERAVGAELFHRIRGNLSLTEAGETLLPFARRILADAESAQQAVRELDELGRGRVRLGATPSLCTGLLPALLAEFRSAYPGIELTLHESGSRDLQTDLSEGALDLAIVVDSRPHERSGLAARPLLVEELVVISAKDRPAPVRRARMRIADLADKPLVMFRRGYDLRDVTVHACRDEGFEPSFAIEGGEMDAVLEFVQAGMGIAVVPGTVVRDRFRVTRFAEPGLSRVVRLAYRQDVEPSRAVRALRDAVTRHFARAATLPRGTQSLVKAGDPATPTGG</sequence>
<evidence type="ECO:0000256" key="4">
    <source>
        <dbReference type="ARBA" id="ARBA00023163"/>
    </source>
</evidence>
<dbReference type="Gene3D" id="3.40.190.290">
    <property type="match status" value="1"/>
</dbReference>
<dbReference type="EMBL" id="JBHUKU010000020">
    <property type="protein sequence ID" value="MFD2463293.1"/>
    <property type="molecule type" value="Genomic_DNA"/>
</dbReference>
<dbReference type="Proteomes" id="UP001597419">
    <property type="component" value="Unassembled WGS sequence"/>
</dbReference>
<organism evidence="6 7">
    <name type="scientific">Amycolatopsis samaneae</name>
    <dbReference type="NCBI Taxonomy" id="664691"/>
    <lineage>
        <taxon>Bacteria</taxon>
        <taxon>Bacillati</taxon>
        <taxon>Actinomycetota</taxon>
        <taxon>Actinomycetes</taxon>
        <taxon>Pseudonocardiales</taxon>
        <taxon>Pseudonocardiaceae</taxon>
        <taxon>Amycolatopsis</taxon>
    </lineage>
</organism>
<proteinExistence type="inferred from homology"/>
<comment type="caution">
    <text evidence="6">The sequence shown here is derived from an EMBL/GenBank/DDBJ whole genome shotgun (WGS) entry which is preliminary data.</text>
</comment>
<keyword evidence="3" id="KW-0238">DNA-binding</keyword>
<dbReference type="CDD" id="cd05466">
    <property type="entry name" value="PBP2_LTTR_substrate"/>
    <property type="match status" value="1"/>
</dbReference>
<comment type="similarity">
    <text evidence="1">Belongs to the LysR transcriptional regulatory family.</text>
</comment>
<evidence type="ECO:0000313" key="7">
    <source>
        <dbReference type="Proteomes" id="UP001597419"/>
    </source>
</evidence>